<name>A0ABT9BQS0_9MICO</name>
<accession>A0ABT9BQS0</accession>
<sequence>MTIPHYDTVRDEPLPTDDAVLSRLDDLLEEGLALRLWFMFLDDESYQLPLLLPMDLGGAPGSDDVDAIARFIDDLAAAVDAATAIVVVEWGDLDHAEIAVEWMRVVAAACSQSGVDYRGPFECSPFGVRPLG</sequence>
<proteinExistence type="predicted"/>
<gene>
    <name evidence="1" type="ORF">Q5716_14105</name>
</gene>
<comment type="caution">
    <text evidence="1">The sequence shown here is derived from an EMBL/GenBank/DDBJ whole genome shotgun (WGS) entry which is preliminary data.</text>
</comment>
<evidence type="ECO:0000313" key="1">
    <source>
        <dbReference type="EMBL" id="MDO7883363.1"/>
    </source>
</evidence>
<evidence type="ECO:0000313" key="2">
    <source>
        <dbReference type="Proteomes" id="UP001241072"/>
    </source>
</evidence>
<organism evidence="1 2">
    <name type="scientific">Antiquaquibacter soli</name>
    <dbReference type="NCBI Taxonomy" id="3064523"/>
    <lineage>
        <taxon>Bacteria</taxon>
        <taxon>Bacillati</taxon>
        <taxon>Actinomycetota</taxon>
        <taxon>Actinomycetes</taxon>
        <taxon>Micrococcales</taxon>
        <taxon>Microbacteriaceae</taxon>
        <taxon>Antiquaquibacter</taxon>
    </lineage>
</organism>
<dbReference type="EMBL" id="JAUQUB010000005">
    <property type="protein sequence ID" value="MDO7883363.1"/>
    <property type="molecule type" value="Genomic_DNA"/>
</dbReference>
<dbReference type="RefSeq" id="WP_305003792.1">
    <property type="nucleotide sequence ID" value="NZ_JAUQUB010000005.1"/>
</dbReference>
<keyword evidence="2" id="KW-1185">Reference proteome</keyword>
<dbReference type="Proteomes" id="UP001241072">
    <property type="component" value="Unassembled WGS sequence"/>
</dbReference>
<protein>
    <submittedName>
        <fullName evidence="1">Uncharacterized protein</fullName>
    </submittedName>
</protein>
<reference evidence="1 2" key="1">
    <citation type="submission" date="2023-07" db="EMBL/GenBank/DDBJ databases">
        <title>Protaetiibacter sp. nov WY-16 isolated from soil.</title>
        <authorList>
            <person name="Liu B."/>
            <person name="Wan Y."/>
        </authorList>
    </citation>
    <scope>NUCLEOTIDE SEQUENCE [LARGE SCALE GENOMIC DNA]</scope>
    <source>
        <strain evidence="1 2">WY-16</strain>
    </source>
</reference>